<dbReference type="EMBL" id="JANBOI010000120">
    <property type="protein sequence ID" value="KAJ1733715.1"/>
    <property type="molecule type" value="Genomic_DNA"/>
</dbReference>
<name>A0A9W8CZL4_9FUNG</name>
<evidence type="ECO:0000259" key="2">
    <source>
        <dbReference type="Pfam" id="PF00675"/>
    </source>
</evidence>
<dbReference type="InterPro" id="IPR011249">
    <property type="entry name" value="Metalloenz_LuxS/M16"/>
</dbReference>
<dbReference type="FunFam" id="3.30.830.10:FF:000015">
    <property type="entry name" value="Putative zinc metalloprotease"/>
    <property type="match status" value="1"/>
</dbReference>
<dbReference type="OrthoDB" id="4953at2759"/>
<sequence>MDPPASRQLFVKVDEVVYQSGPSPGRGGIRTQVFKHSDSNLRIVLCNSTQPLFSANIYVPTIPPNDKGLPHTLEHLVFCGSKRFPHRGYLDLLANCNLAQGTNAWTSYDHTCYTFSAASEQAVANVLPVYLDHVLSPLLRDDHFTTEVYHYDDAGREQGVVFSEILAIENEEYELATFSLERLMFPAQSAYSRSYGGLTRDIAALSNQEIIDYHRRFYDADNVTVVLTGPFSERFERQVLQTIPPEIIQSNGCDTRSPIDCSPPPAHQCRSRHVPFPSSDADMGSVAIGWRGPPAEDVETLLALDVLLLYLADDPSSPLCQRFVERPSPLANEVSAHIMHVIPAAIVMYFGGVPYPQDDEAGSGGGSLYDGSDANEGSAPEESDCGSECGSDGEDPCAHQTDDPDIPHLFDEGYFKDILVDELRRIHDTQFGGDARALEDAAQKHIQRSALDMEDDPSATLNELVGVDIVASHFSPGHRGQFSIGSRARMFDAIAELGRRPVQYWLDLLKKWLIDGQLYHVVMVPDPDLGGRLDDERKAAEQENAAKIGDKDAHASRIAQAAASQVVDLPSELQQAIPQADPLRAAYLPHELVTVAPPQPLGPVSIIQVVKTETTLPNLRLCIPMDALPAPLRPYLVLFHGLMMSTDLVLPAGVIYDTETDPLPAERRVDYTTVDKRLSELTSSSGDSIGIEMATFSHCWLGELYSLTMRVPEGNFEVAVRWMVQALVFADFTAERIIATAQNLLSTLLRTKQEGDTVLAAASTRLTTNCRPGKPDWIERHVSLFDQERALNGIIDAAKKDRLDEVTGSLDAIKQALIHSRGGFLALGIPSGGDHESYIATFAREWGNCSSNYAGGPPEAAAESSSFAESGPFPVARESRFPKLDAPLLVHLPMKPLQASYASITIEMDLHSTPNGVADFEDELQALPAKDFYAVYLLTALLQRADGPLSQAVRGKGYAYGASLSTHSWTGKLTLGFSRASDVSRAILAARQVIADVGENWGSHVSDFEIAMTRSAMVYDEVAALSTPESIVLACIEGGLLGYKSVEQRARWRNAHLAAVTQDDLRRAYEQHISRFLDPAVPAITVAVTPLDTELLPELGVFERKTLDGVGAYRLL</sequence>
<feature type="domain" description="Peptidase M16 N-terminal" evidence="2">
    <location>
        <begin position="63"/>
        <end position="167"/>
    </location>
</feature>
<keyword evidence="5" id="KW-1185">Reference proteome</keyword>
<dbReference type="Proteomes" id="UP001143981">
    <property type="component" value="Unassembled WGS sequence"/>
</dbReference>
<proteinExistence type="predicted"/>
<feature type="domain" description="Peptidase M16 C-terminal" evidence="3">
    <location>
        <begin position="205"/>
        <end position="339"/>
    </location>
</feature>
<evidence type="ECO:0000256" key="1">
    <source>
        <dbReference type="SAM" id="MobiDB-lite"/>
    </source>
</evidence>
<evidence type="ECO:0000259" key="3">
    <source>
        <dbReference type="Pfam" id="PF05193"/>
    </source>
</evidence>
<feature type="region of interest" description="Disordered" evidence="1">
    <location>
        <begin position="361"/>
        <end position="404"/>
    </location>
</feature>
<dbReference type="PANTHER" id="PTHR43016:SF6">
    <property type="entry name" value="PEPTIDASE M16 N-TERMINAL DOMAIN-CONTAINING PROTEIN"/>
    <property type="match status" value="1"/>
</dbReference>
<evidence type="ECO:0000313" key="4">
    <source>
        <dbReference type="EMBL" id="KAJ1733715.1"/>
    </source>
</evidence>
<dbReference type="Pfam" id="PF00675">
    <property type="entry name" value="Peptidase_M16"/>
    <property type="match status" value="1"/>
</dbReference>
<dbReference type="PANTHER" id="PTHR43016">
    <property type="entry name" value="PRESEQUENCE PROTEASE"/>
    <property type="match status" value="1"/>
</dbReference>
<dbReference type="Gene3D" id="3.30.830.10">
    <property type="entry name" value="Metalloenzyme, LuxS/M16 peptidase-like"/>
    <property type="match status" value="4"/>
</dbReference>
<organism evidence="4 5">
    <name type="scientific">Coemansia biformis</name>
    <dbReference type="NCBI Taxonomy" id="1286918"/>
    <lineage>
        <taxon>Eukaryota</taxon>
        <taxon>Fungi</taxon>
        <taxon>Fungi incertae sedis</taxon>
        <taxon>Zoopagomycota</taxon>
        <taxon>Kickxellomycotina</taxon>
        <taxon>Kickxellomycetes</taxon>
        <taxon>Kickxellales</taxon>
        <taxon>Kickxellaceae</taxon>
        <taxon>Coemansia</taxon>
    </lineage>
</organism>
<dbReference type="GO" id="GO:0046872">
    <property type="term" value="F:metal ion binding"/>
    <property type="evidence" value="ECO:0007669"/>
    <property type="project" value="InterPro"/>
</dbReference>
<feature type="compositionally biased region" description="Acidic residues" evidence="1">
    <location>
        <begin position="379"/>
        <end position="395"/>
    </location>
</feature>
<dbReference type="InterPro" id="IPR011765">
    <property type="entry name" value="Pept_M16_N"/>
</dbReference>
<dbReference type="Pfam" id="PF05193">
    <property type="entry name" value="Peptidase_M16_C"/>
    <property type="match status" value="1"/>
</dbReference>
<accession>A0A9W8CZL4</accession>
<comment type="caution">
    <text evidence="4">The sequence shown here is derived from an EMBL/GenBank/DDBJ whole genome shotgun (WGS) entry which is preliminary data.</text>
</comment>
<evidence type="ECO:0000313" key="5">
    <source>
        <dbReference type="Proteomes" id="UP001143981"/>
    </source>
</evidence>
<dbReference type="AlphaFoldDB" id="A0A9W8CZL4"/>
<protein>
    <submittedName>
        <fullName evidence="4">Uncharacterized protein</fullName>
    </submittedName>
</protein>
<dbReference type="InterPro" id="IPR007863">
    <property type="entry name" value="Peptidase_M16_C"/>
</dbReference>
<reference evidence="4" key="1">
    <citation type="submission" date="2022-07" db="EMBL/GenBank/DDBJ databases">
        <title>Phylogenomic reconstructions and comparative analyses of Kickxellomycotina fungi.</title>
        <authorList>
            <person name="Reynolds N.K."/>
            <person name="Stajich J.E."/>
            <person name="Barry K."/>
            <person name="Grigoriev I.V."/>
            <person name="Crous P."/>
            <person name="Smith M.E."/>
        </authorList>
    </citation>
    <scope>NUCLEOTIDE SEQUENCE</scope>
    <source>
        <strain evidence="4">BCRC 34381</strain>
    </source>
</reference>
<dbReference type="SUPFAM" id="SSF63411">
    <property type="entry name" value="LuxS/MPP-like metallohydrolase"/>
    <property type="match status" value="3"/>
</dbReference>
<gene>
    <name evidence="4" type="ORF">LPJ61_001429</name>
</gene>